<reference evidence="1" key="1">
    <citation type="journal article" date="2015" name="BMC Genomics">
        <title>Transcriptome profiling of a Rhizobium leguminosarum bv. trifolii rosR mutant reveals the role of the transcriptional regulator RosR in motility, synthesis of cell-surface components, and other cellular processes.</title>
        <authorList>
            <person name="Rachwal K."/>
            <person name="Matczynska E."/>
            <person name="Janczarek M."/>
        </authorList>
    </citation>
    <scope>NUCLEOTIDE SEQUENCE</scope>
    <source>
        <strain evidence="1">Rt24.2</strain>
    </source>
</reference>
<dbReference type="RefSeq" id="WP_018446942.1">
    <property type="nucleotide sequence ID" value="NZ_CP050085.1"/>
</dbReference>
<reference evidence="1" key="2">
    <citation type="journal article" date="2016" name="Front. Microbiol.">
        <title>The Regulatory Protein RosR Affects Rhizobium leguminosarum bv. trifolii Protein Profiles, Cell Surface Properties, and Symbiosis with Clover.</title>
        <authorList>
            <person name="Rachwal K."/>
            <person name="Boguszewska A."/>
            <person name="Kopcinska J."/>
            <person name="Karas M."/>
            <person name="Tchorzewski M."/>
            <person name="Janczarek M."/>
        </authorList>
    </citation>
    <scope>NUCLEOTIDE SEQUENCE</scope>
    <source>
        <strain evidence="1">Rt24.2</strain>
    </source>
</reference>
<dbReference type="AlphaFoldDB" id="A0A1B8R8W5"/>
<accession>A0A1B8R8W5</accession>
<name>A0A1B8R8W5_RHILT</name>
<organism evidence="1">
    <name type="scientific">Rhizobium leguminosarum bv. trifolii</name>
    <dbReference type="NCBI Taxonomy" id="386"/>
    <lineage>
        <taxon>Bacteria</taxon>
        <taxon>Pseudomonadati</taxon>
        <taxon>Pseudomonadota</taxon>
        <taxon>Alphaproteobacteria</taxon>
        <taxon>Hyphomicrobiales</taxon>
        <taxon>Rhizobiaceae</taxon>
        <taxon>Rhizobium/Agrobacterium group</taxon>
        <taxon>Rhizobium</taxon>
    </lineage>
</organism>
<protein>
    <submittedName>
        <fullName evidence="1">Membrane protein</fullName>
    </submittedName>
</protein>
<dbReference type="EMBL" id="KX489575">
    <property type="protein sequence ID" value="AOO91939.1"/>
    <property type="molecule type" value="Genomic_DNA"/>
</dbReference>
<evidence type="ECO:0000313" key="1">
    <source>
        <dbReference type="EMBL" id="AOO91939.1"/>
    </source>
</evidence>
<dbReference type="GeneID" id="61425326"/>
<sequence length="99" mass="10590">MLNSTLIVVAVSIAAGATIRAWAFATFAFLVVAALGAVTLLKGSSLTEAIVSCLEVLVLMEMCYLAGLFAFSLWGHNQKRRKKNSIADRSHVTGKRPHG</sequence>
<proteinExistence type="predicted"/>